<name>A0A1M7YWM2_9VIBR</name>
<dbReference type="Proteomes" id="UP000184600">
    <property type="component" value="Unassembled WGS sequence"/>
</dbReference>
<sequence length="150" mass="17414">MDRDDDLIRGIGYMVIQASHLEREIEDICCWLSMGCSRPPHHETKRVSEKIKWCKIKIRELKDERLQGLDRSLDKAKNLLERRNKLVHGQIYFAKDAPEKLIPGRKNEREKLIVPDEAYDLAEAMYNLHQAILSENAFKLVAALSGRMDA</sequence>
<keyword evidence="2" id="KW-1185">Reference proteome</keyword>
<accession>A0A1M7YWM2</accession>
<proteinExistence type="predicted"/>
<evidence type="ECO:0000313" key="1">
    <source>
        <dbReference type="EMBL" id="SHO56982.1"/>
    </source>
</evidence>
<protein>
    <recommendedName>
        <fullName evidence="3">Apea-like HEPN domain-containing protein</fullName>
    </recommendedName>
</protein>
<dbReference type="OrthoDB" id="5801740at2"/>
<dbReference type="RefSeq" id="WP_073583454.1">
    <property type="nucleotide sequence ID" value="NZ_AP024898.1"/>
</dbReference>
<gene>
    <name evidence="1" type="ORF">VQ7734_02751</name>
</gene>
<evidence type="ECO:0000313" key="2">
    <source>
        <dbReference type="Proteomes" id="UP000184600"/>
    </source>
</evidence>
<reference evidence="2" key="1">
    <citation type="submission" date="2016-12" db="EMBL/GenBank/DDBJ databases">
        <authorList>
            <person name="Rodrigo-Torres L."/>
            <person name="Arahal R.D."/>
            <person name="Lucena T."/>
        </authorList>
    </citation>
    <scope>NUCLEOTIDE SEQUENCE [LARGE SCALE GENOMIC DNA]</scope>
</reference>
<dbReference type="AlphaFoldDB" id="A0A1M7YWM2"/>
<dbReference type="EMBL" id="FRFG01000031">
    <property type="protein sequence ID" value="SHO56982.1"/>
    <property type="molecule type" value="Genomic_DNA"/>
</dbReference>
<evidence type="ECO:0008006" key="3">
    <source>
        <dbReference type="Google" id="ProtNLM"/>
    </source>
</evidence>
<organism evidence="1 2">
    <name type="scientific">Vibrio quintilis</name>
    <dbReference type="NCBI Taxonomy" id="1117707"/>
    <lineage>
        <taxon>Bacteria</taxon>
        <taxon>Pseudomonadati</taxon>
        <taxon>Pseudomonadota</taxon>
        <taxon>Gammaproteobacteria</taxon>
        <taxon>Vibrionales</taxon>
        <taxon>Vibrionaceae</taxon>
        <taxon>Vibrio</taxon>
    </lineage>
</organism>